<feature type="domain" description="Immunoglobulin" evidence="4">
    <location>
        <begin position="126"/>
        <end position="207"/>
    </location>
</feature>
<dbReference type="Proteomes" id="UP001271789">
    <property type="component" value="Unassembled WGS sequence"/>
</dbReference>
<reference evidence="5" key="1">
    <citation type="submission" date="2023-06" db="EMBL/GenBank/DDBJ databases">
        <title>Genome sequence of Methanosarcinaceae archaeon Ag5.</title>
        <authorList>
            <person name="Protasov E."/>
            <person name="Platt K."/>
            <person name="Poehlein A."/>
            <person name="Daniel R."/>
            <person name="Brune A."/>
        </authorList>
    </citation>
    <scope>NUCLEOTIDE SEQUENCE</scope>
    <source>
        <strain evidence="5">Ag5</strain>
    </source>
</reference>
<keyword evidence="1" id="KW-1015">Disulfide bond</keyword>
<dbReference type="InterPro" id="IPR013783">
    <property type="entry name" value="Ig-like_fold"/>
</dbReference>
<feature type="compositionally biased region" description="Low complexity" evidence="2">
    <location>
        <begin position="532"/>
        <end position="543"/>
    </location>
</feature>
<dbReference type="SMART" id="SM00409">
    <property type="entry name" value="IG"/>
    <property type="match status" value="4"/>
</dbReference>
<keyword evidence="6" id="KW-1185">Reference proteome</keyword>
<dbReference type="EMBL" id="JAWDKD010000025">
    <property type="protein sequence ID" value="MDV0447788.1"/>
    <property type="molecule type" value="Genomic_DNA"/>
</dbReference>
<name>A0AAE4SEM4_9EURY</name>
<dbReference type="SUPFAM" id="SSF48726">
    <property type="entry name" value="Immunoglobulin"/>
    <property type="match status" value="1"/>
</dbReference>
<dbReference type="PANTHER" id="PTHR44170:SF6">
    <property type="entry name" value="CONTACTIN"/>
    <property type="match status" value="1"/>
</dbReference>
<feature type="region of interest" description="Disordered" evidence="2">
    <location>
        <begin position="498"/>
        <end position="553"/>
    </location>
</feature>
<feature type="compositionally biased region" description="Polar residues" evidence="2">
    <location>
        <begin position="544"/>
        <end position="553"/>
    </location>
</feature>
<keyword evidence="3" id="KW-1133">Transmembrane helix</keyword>
<evidence type="ECO:0000256" key="3">
    <source>
        <dbReference type="SAM" id="Phobius"/>
    </source>
</evidence>
<feature type="domain" description="Immunoglobulin" evidence="4">
    <location>
        <begin position="219"/>
        <end position="301"/>
    </location>
</feature>
<dbReference type="GO" id="GO:0016020">
    <property type="term" value="C:membrane"/>
    <property type="evidence" value="ECO:0007669"/>
    <property type="project" value="UniProtKB-SubCell"/>
</dbReference>
<gene>
    <name evidence="5" type="ORF">MsAg5_17020</name>
</gene>
<dbReference type="PANTHER" id="PTHR44170">
    <property type="entry name" value="PROTEIN SIDEKICK"/>
    <property type="match status" value="1"/>
</dbReference>
<protein>
    <recommendedName>
        <fullName evidence="4">Immunoglobulin domain-containing protein</fullName>
    </recommendedName>
</protein>
<evidence type="ECO:0000313" key="5">
    <source>
        <dbReference type="EMBL" id="MDV0447788.1"/>
    </source>
</evidence>
<proteinExistence type="predicted"/>
<dbReference type="InterPro" id="IPR003599">
    <property type="entry name" value="Ig_sub"/>
</dbReference>
<feature type="domain" description="Immunoglobulin" evidence="4">
    <location>
        <begin position="413"/>
        <end position="499"/>
    </location>
</feature>
<evidence type="ECO:0000256" key="1">
    <source>
        <dbReference type="ARBA" id="ARBA00023157"/>
    </source>
</evidence>
<sequence length="594" mass="62500">MITGTQGDVKESNAATLTVVSTSDAVTITAQPVSQIVVEGETATFNVAANNAASYQWQKSTDSGVTFSDISSATSDSYTTPATVLADDQTQFRVVITGTEGDVKESNAATLTVVGAGSNVVIITQPEDIVVPEGSSASFTVEANANAASYQWYEWDGTTLTIITGETSATYTISSTTVAMDSTQYKVVVTGTSGDTVESDAATLTVIDPADAATITAQPTDKTVSEGQTATFEITADNAASYQWQESTNNGLTFTNISGEISSTYTTPAADLSMDGTQYRVIVIGNLGDVVTSDEAVLTVVQATGFTATVASVTEEENHNATFEVTIVDTDSVSTTPYAIQWQVNKNDGNGFVDVTTPDGTVLNAGIKFETGVTDLSMDGWQYRAIVTDYASLGATSIPGTLTVIEFEITSYPQNRTVTVGQTATFSVTATGKGLAYQWQVDMNDGNGWMDVPNYGNDATYTTPVTDASMSGWRYIVIVENIYGDTDSSLSQPAILTVNDKSGSGGSTGNATIKDNDGGMLMPEPPAEEENNSSGEGFENDSNTGSNGTDLNPDSGSKIPSWLWILILLFAAIIVLGGIWFIIVLKKRKEDEGE</sequence>
<dbReference type="AlphaFoldDB" id="A0AAE4SEM4"/>
<accession>A0AAE4SEM4</accession>
<feature type="transmembrane region" description="Helical" evidence="3">
    <location>
        <begin position="562"/>
        <end position="585"/>
    </location>
</feature>
<evidence type="ECO:0000256" key="2">
    <source>
        <dbReference type="SAM" id="MobiDB-lite"/>
    </source>
</evidence>
<organism evidence="5 6">
    <name type="scientific">Methanolapillus africanus</name>
    <dbReference type="NCBI Taxonomy" id="3028297"/>
    <lineage>
        <taxon>Archaea</taxon>
        <taxon>Methanobacteriati</taxon>
        <taxon>Methanobacteriota</taxon>
        <taxon>Stenosarchaea group</taxon>
        <taxon>Methanomicrobia</taxon>
        <taxon>Methanosarcinales</taxon>
        <taxon>Methanosarcinaceae</taxon>
        <taxon>Methanolapillus</taxon>
    </lineage>
</organism>
<keyword evidence="3" id="KW-0812">Transmembrane</keyword>
<comment type="caution">
    <text evidence="5">The sequence shown here is derived from an EMBL/GenBank/DDBJ whole genome shotgun (WGS) entry which is preliminary data.</text>
</comment>
<dbReference type="InterPro" id="IPR036179">
    <property type="entry name" value="Ig-like_dom_sf"/>
</dbReference>
<dbReference type="GO" id="GO:0098609">
    <property type="term" value="P:cell-cell adhesion"/>
    <property type="evidence" value="ECO:0007669"/>
    <property type="project" value="TreeGrafter"/>
</dbReference>
<evidence type="ECO:0000259" key="4">
    <source>
        <dbReference type="SMART" id="SM00409"/>
    </source>
</evidence>
<evidence type="ECO:0000313" key="6">
    <source>
        <dbReference type="Proteomes" id="UP001271789"/>
    </source>
</evidence>
<keyword evidence="3" id="KW-0472">Membrane</keyword>
<feature type="domain" description="Immunoglobulin" evidence="4">
    <location>
        <begin position="32"/>
        <end position="114"/>
    </location>
</feature>
<dbReference type="Gene3D" id="2.60.40.10">
    <property type="entry name" value="Immunoglobulins"/>
    <property type="match status" value="4"/>
</dbReference>